<dbReference type="InterPro" id="IPR001715">
    <property type="entry name" value="CH_dom"/>
</dbReference>
<dbReference type="GO" id="GO:0005085">
    <property type="term" value="F:guanyl-nucleotide exchange factor activity"/>
    <property type="evidence" value="ECO:0007669"/>
    <property type="project" value="UniProtKB-KW"/>
</dbReference>
<organism evidence="7 8">
    <name type="scientific">Mytilus galloprovincialis</name>
    <name type="common">Mediterranean mussel</name>
    <dbReference type="NCBI Taxonomy" id="29158"/>
    <lineage>
        <taxon>Eukaryota</taxon>
        <taxon>Metazoa</taxon>
        <taxon>Spiralia</taxon>
        <taxon>Lophotrochozoa</taxon>
        <taxon>Mollusca</taxon>
        <taxon>Bivalvia</taxon>
        <taxon>Autobranchia</taxon>
        <taxon>Pteriomorphia</taxon>
        <taxon>Mytilida</taxon>
        <taxon>Mytiloidea</taxon>
        <taxon>Mytilidae</taxon>
        <taxon>Mytilinae</taxon>
        <taxon>Mytilus</taxon>
    </lineage>
</organism>
<comment type="caution">
    <text evidence="7">The sequence shown here is derived from an EMBL/GenBank/DDBJ whole genome shotgun (WGS) entry which is preliminary data.</text>
</comment>
<dbReference type="Gene3D" id="2.30.30.40">
    <property type="entry name" value="SH3 Domains"/>
    <property type="match status" value="1"/>
</dbReference>
<dbReference type="Gene3D" id="1.10.418.10">
    <property type="entry name" value="Calponin-like domain"/>
    <property type="match status" value="1"/>
</dbReference>
<dbReference type="OrthoDB" id="79452at2759"/>
<feature type="domain" description="Calponin-homology (CH)" evidence="6">
    <location>
        <begin position="1"/>
        <end position="72"/>
    </location>
</feature>
<dbReference type="SMART" id="SM00326">
    <property type="entry name" value="SH3"/>
    <property type="match status" value="1"/>
</dbReference>
<dbReference type="PANTHER" id="PTHR11915">
    <property type="entry name" value="SPECTRIN/FILAMIN RELATED CYTOSKELETAL PROTEIN"/>
    <property type="match status" value="1"/>
</dbReference>
<evidence type="ECO:0000256" key="2">
    <source>
        <dbReference type="ARBA" id="ARBA00022658"/>
    </source>
</evidence>
<keyword evidence="2" id="KW-0344">Guanine-nucleotide releasing factor</keyword>
<dbReference type="InterPro" id="IPR036872">
    <property type="entry name" value="CH_dom_sf"/>
</dbReference>
<feature type="domain" description="SH3" evidence="5">
    <location>
        <begin position="236"/>
        <end position="293"/>
    </location>
</feature>
<gene>
    <name evidence="7" type="ORF">MGAL_10B059690</name>
</gene>
<dbReference type="SUPFAM" id="SSF47576">
    <property type="entry name" value="Calponin-homology domain, CH-domain"/>
    <property type="match status" value="1"/>
</dbReference>
<dbReference type="AlphaFoldDB" id="A0A8B6BPV7"/>
<dbReference type="SUPFAM" id="SSF50044">
    <property type="entry name" value="SH3-domain"/>
    <property type="match status" value="1"/>
</dbReference>
<dbReference type="Proteomes" id="UP000596742">
    <property type="component" value="Unassembled WGS sequence"/>
</dbReference>
<dbReference type="CDD" id="cd00174">
    <property type="entry name" value="SH3"/>
    <property type="match status" value="1"/>
</dbReference>
<evidence type="ECO:0000256" key="1">
    <source>
        <dbReference type="ARBA" id="ARBA00022443"/>
    </source>
</evidence>
<dbReference type="InterPro" id="IPR001452">
    <property type="entry name" value="SH3_domain"/>
</dbReference>
<name>A0A8B6BPV7_MYTGA</name>
<dbReference type="InterPro" id="IPR036028">
    <property type="entry name" value="SH3-like_dom_sf"/>
</dbReference>
<dbReference type="PROSITE" id="PS50002">
    <property type="entry name" value="SH3"/>
    <property type="match status" value="1"/>
</dbReference>
<keyword evidence="8" id="KW-1185">Reference proteome</keyword>
<dbReference type="Pfam" id="PF00307">
    <property type="entry name" value="CH"/>
    <property type="match status" value="1"/>
</dbReference>
<sequence>MSICQFDTFRPDLVDYVCLNQEEHITNLNNAFIVASRELGIPKILDAEDVDVNKPDEKSILTYVASYYHYFNRIKSEIADEKKPAFVSFEHENVINLAGNCDLWTHILLLSFKILNQALPETSIPQVNAENFDDEDLVEKTVEVLLRKEDEKQIEDEKMQDVIKTSNMSPDRVTHTYKGTKIESSKEVQHSRLMPQINEESSEEEDLIENMVDAPFEIEVEEEVETEVMQDVIETWKIPQVKVSHAYIGQGMKVEKGEVLLLIQRTNSDWWQIRKEDGHKGFVPSNYVKEVKPKVTQKVIRKPMKVTEKVKVKKTVMKKEVLKNNSEKPSKFLQETLQNCIRYVS</sequence>
<dbReference type="PROSITE" id="PS50021">
    <property type="entry name" value="CH"/>
    <property type="match status" value="1"/>
</dbReference>
<accession>A0A8B6BPV7</accession>
<evidence type="ECO:0000256" key="4">
    <source>
        <dbReference type="SAM" id="MobiDB-lite"/>
    </source>
</evidence>
<protein>
    <submittedName>
        <fullName evidence="7">Uncharacterized protein</fullName>
    </submittedName>
</protein>
<dbReference type="EMBL" id="UYJE01000453">
    <property type="protein sequence ID" value="VDH93427.1"/>
    <property type="molecule type" value="Genomic_DNA"/>
</dbReference>
<evidence type="ECO:0000259" key="6">
    <source>
        <dbReference type="PROSITE" id="PS50021"/>
    </source>
</evidence>
<reference evidence="7" key="1">
    <citation type="submission" date="2018-11" db="EMBL/GenBank/DDBJ databases">
        <authorList>
            <person name="Alioto T."/>
            <person name="Alioto T."/>
        </authorList>
    </citation>
    <scope>NUCLEOTIDE SEQUENCE</scope>
</reference>
<proteinExistence type="predicted"/>
<evidence type="ECO:0000259" key="5">
    <source>
        <dbReference type="PROSITE" id="PS50002"/>
    </source>
</evidence>
<dbReference type="Pfam" id="PF14604">
    <property type="entry name" value="SH3_9"/>
    <property type="match status" value="1"/>
</dbReference>
<evidence type="ECO:0000256" key="3">
    <source>
        <dbReference type="PROSITE-ProRule" id="PRU00192"/>
    </source>
</evidence>
<evidence type="ECO:0000313" key="8">
    <source>
        <dbReference type="Proteomes" id="UP000596742"/>
    </source>
</evidence>
<evidence type="ECO:0000313" key="7">
    <source>
        <dbReference type="EMBL" id="VDH93427.1"/>
    </source>
</evidence>
<keyword evidence="1 3" id="KW-0728">SH3 domain</keyword>
<feature type="region of interest" description="Disordered" evidence="4">
    <location>
        <begin position="184"/>
        <end position="203"/>
    </location>
</feature>